<reference evidence="3" key="1">
    <citation type="submission" date="2017-11" db="EMBL/GenBank/DDBJ databases">
        <title>Complete genome sequence of Moraxella osloensis NP7 isolated from human skin.</title>
        <authorList>
            <person name="Lee K."/>
            <person name="Lim J.Y."/>
            <person name="Hwang I."/>
        </authorList>
    </citation>
    <scope>NUCLEOTIDE SEQUENCE [LARGE SCALE GENOMIC DNA]</scope>
    <source>
        <strain evidence="3">NP7</strain>
    </source>
</reference>
<keyword evidence="1" id="KW-0472">Membrane</keyword>
<proteinExistence type="predicted"/>
<keyword evidence="1" id="KW-1133">Transmembrane helix</keyword>
<sequence>MTDARFRKLLWLYIAVMVASLIAMFFPGYSETLATAYANEPEPWLMQQAWIGWTVIGGFAAVALAGLIGLFYFKRWARSLSLYSTLAGYLFAPLIGSSLYSGLELALSDGSSVLWGAILALSYFSPVSQRFGR</sequence>
<protein>
    <submittedName>
        <fullName evidence="2">Uncharacterized protein</fullName>
    </submittedName>
</protein>
<gene>
    <name evidence="2" type="ORF">NP7_07255</name>
</gene>
<organism evidence="2 3">
    <name type="scientific">Faucicola osloensis</name>
    <name type="common">Moraxella osloensis</name>
    <dbReference type="NCBI Taxonomy" id="34062"/>
    <lineage>
        <taxon>Bacteria</taxon>
        <taxon>Pseudomonadati</taxon>
        <taxon>Pseudomonadota</taxon>
        <taxon>Gammaproteobacteria</taxon>
        <taxon>Moraxellales</taxon>
        <taxon>Moraxellaceae</taxon>
        <taxon>Faucicola</taxon>
    </lineage>
</organism>
<feature type="transmembrane region" description="Helical" evidence="1">
    <location>
        <begin position="80"/>
        <end position="100"/>
    </location>
</feature>
<dbReference type="RefSeq" id="WP_100270291.1">
    <property type="nucleotide sequence ID" value="NZ_CP024443.1"/>
</dbReference>
<evidence type="ECO:0000313" key="2">
    <source>
        <dbReference type="EMBL" id="ATR79065.1"/>
    </source>
</evidence>
<keyword evidence="1" id="KW-0812">Transmembrane</keyword>
<dbReference type="Proteomes" id="UP000229340">
    <property type="component" value="Chromosome"/>
</dbReference>
<accession>A0A2D2LVK6</accession>
<name>A0A2D2LVK6_FAUOS</name>
<evidence type="ECO:0000313" key="3">
    <source>
        <dbReference type="Proteomes" id="UP000229340"/>
    </source>
</evidence>
<feature type="transmembrane region" description="Helical" evidence="1">
    <location>
        <begin position="106"/>
        <end position="124"/>
    </location>
</feature>
<dbReference type="AlphaFoldDB" id="A0A2D2LVK6"/>
<dbReference type="EMBL" id="CP024443">
    <property type="protein sequence ID" value="ATR79065.1"/>
    <property type="molecule type" value="Genomic_DNA"/>
</dbReference>
<evidence type="ECO:0000256" key="1">
    <source>
        <dbReference type="SAM" id="Phobius"/>
    </source>
</evidence>
<feature type="transmembrane region" description="Helical" evidence="1">
    <location>
        <begin position="50"/>
        <end position="73"/>
    </location>
</feature>
<feature type="transmembrane region" description="Helical" evidence="1">
    <location>
        <begin position="9"/>
        <end position="30"/>
    </location>
</feature>